<name>A0A8E4EM16_XANCJ</name>
<protein>
    <submittedName>
        <fullName evidence="1">Uncharacterized protein</fullName>
    </submittedName>
</protein>
<evidence type="ECO:0000313" key="2">
    <source>
        <dbReference type="EMBL" id="CAD1791100.1"/>
    </source>
</evidence>
<sequence>MGQEEQFVTNIFGEDFISGPGVSREVGPLGDRVYYSRINDGIQLIFSDNKLAQITLHIKPGGGFRSYNGDLPVGLSNEMHFDEVVGLLGSPDVSGGGNDDPLFGRIFPWIKYENMHPKIHIEMGLKGGIERISLS</sequence>
<organism evidence="1">
    <name type="scientific">Xanthomonas campestris pv. juglandis</name>
    <name type="common">Xanthomonas arboricola pv. juglandis</name>
    <dbReference type="NCBI Taxonomy" id="195709"/>
    <lineage>
        <taxon>Bacteria</taxon>
        <taxon>Pseudomonadati</taxon>
        <taxon>Pseudomonadota</taxon>
        <taxon>Gammaproteobacteria</taxon>
        <taxon>Lysobacterales</taxon>
        <taxon>Lysobacteraceae</taxon>
        <taxon>Xanthomonas</taxon>
    </lineage>
</organism>
<evidence type="ECO:0000313" key="1">
    <source>
        <dbReference type="EMBL" id="CAD0324801.1"/>
    </source>
</evidence>
<dbReference type="OrthoDB" id="6630808at2"/>
<dbReference type="EMBL" id="LR824643">
    <property type="protein sequence ID" value="CAD0324801.1"/>
    <property type="molecule type" value="Genomic_DNA"/>
</dbReference>
<accession>A0A8E4EM16</accession>
<reference evidence="1 3" key="1">
    <citation type="submission" date="2020-07" db="EMBL/GenBank/DDBJ databases">
        <authorList>
            <person name="Teixeira M."/>
        </authorList>
    </citation>
    <scope>NUCLEOTIDE SEQUENCE</scope>
    <source>
        <strain evidence="2">3</strain>
        <strain evidence="1">Xanthomonas arboricola pv. juglandis CPBF 427</strain>
    </source>
</reference>
<dbReference type="EMBL" id="LR861807">
    <property type="protein sequence ID" value="CAD1791100.1"/>
    <property type="molecule type" value="Genomic_DNA"/>
</dbReference>
<dbReference type="AlphaFoldDB" id="A0A8E4EM16"/>
<proteinExistence type="predicted"/>
<dbReference type="Proteomes" id="UP000514411">
    <property type="component" value="Chromosome"/>
</dbReference>
<evidence type="ECO:0000313" key="3">
    <source>
        <dbReference type="Proteomes" id="UP000514411"/>
    </source>
</evidence>
<gene>
    <name evidence="2" type="ORF">XSP_001811</name>
    <name evidence="1" type="ORF">XSP_001827</name>
</gene>